<reference evidence="1" key="1">
    <citation type="submission" date="2021-12" db="EMBL/GenBank/DDBJ databases">
        <title>Alicyclobacillaceae gen. nov., sp. nov., isolated from chalcocite enrichment system.</title>
        <authorList>
            <person name="Jiang Z."/>
        </authorList>
    </citation>
    <scope>NUCLEOTIDE SEQUENCE</scope>
    <source>
        <strain evidence="1">MYW30-H2</strain>
    </source>
</reference>
<dbReference type="InterPro" id="IPR038292">
    <property type="entry name" value="YmfJ/YflH_sf"/>
</dbReference>
<dbReference type="Gene3D" id="1.10.760.20">
    <property type="entry name" value="Protein of unknown function DUF3243"/>
    <property type="match status" value="1"/>
</dbReference>
<dbReference type="Pfam" id="PF11588">
    <property type="entry name" value="DUF3243"/>
    <property type="match status" value="1"/>
</dbReference>
<dbReference type="Proteomes" id="UP000830167">
    <property type="component" value="Chromosome"/>
</dbReference>
<evidence type="ECO:0000313" key="2">
    <source>
        <dbReference type="Proteomes" id="UP000830167"/>
    </source>
</evidence>
<protein>
    <submittedName>
        <fullName evidence="1">DUF3243 domain-containing protein</fullName>
    </submittedName>
</protein>
<dbReference type="EMBL" id="CP089291">
    <property type="protein sequence ID" value="UOF92654.1"/>
    <property type="molecule type" value="Genomic_DNA"/>
</dbReference>
<proteinExistence type="predicted"/>
<dbReference type="RefSeq" id="WP_347439325.1">
    <property type="nucleotide sequence ID" value="NZ_CP089291.1"/>
</dbReference>
<name>A0ABY4CQV4_9BACL</name>
<sequence length="84" mass="9573">MAHVLENFDKWKEFLGNRVEAAQSAGMNTDKIADVAYQIGGFLSDKVDPKNSQERLLKQMWEVSSPEDRHALARTMVNLVSRDH</sequence>
<organism evidence="1 2">
    <name type="scientific">Fodinisporobacter ferrooxydans</name>
    <dbReference type="NCBI Taxonomy" id="2901836"/>
    <lineage>
        <taxon>Bacteria</taxon>
        <taxon>Bacillati</taxon>
        <taxon>Bacillota</taxon>
        <taxon>Bacilli</taxon>
        <taxon>Bacillales</taxon>
        <taxon>Alicyclobacillaceae</taxon>
        <taxon>Fodinisporobacter</taxon>
    </lineage>
</organism>
<dbReference type="InterPro" id="IPR024702">
    <property type="entry name" value="Uncharacterised_YmfJ"/>
</dbReference>
<accession>A0ABY4CQV4</accession>
<gene>
    <name evidence="1" type="ORF">LSG31_11105</name>
</gene>
<dbReference type="PIRSF" id="PIRSF004764">
    <property type="entry name" value="YmfJ"/>
    <property type="match status" value="1"/>
</dbReference>
<keyword evidence="2" id="KW-1185">Reference proteome</keyword>
<evidence type="ECO:0000313" key="1">
    <source>
        <dbReference type="EMBL" id="UOF92654.1"/>
    </source>
</evidence>
<dbReference type="InterPro" id="IPR021637">
    <property type="entry name" value="DUF3243"/>
</dbReference>